<feature type="region of interest" description="Disordered" evidence="1">
    <location>
        <begin position="140"/>
        <end position="172"/>
    </location>
</feature>
<feature type="compositionally biased region" description="Basic residues" evidence="1">
    <location>
        <begin position="42"/>
        <end position="53"/>
    </location>
</feature>
<proteinExistence type="predicted"/>
<feature type="compositionally biased region" description="Gly residues" evidence="1">
    <location>
        <begin position="68"/>
        <end position="78"/>
    </location>
</feature>
<gene>
    <name evidence="2" type="ORF">TSPGSL018_5007</name>
</gene>
<feature type="compositionally biased region" description="Basic and acidic residues" evidence="1">
    <location>
        <begin position="256"/>
        <end position="267"/>
    </location>
</feature>
<feature type="region of interest" description="Disordered" evidence="1">
    <location>
        <begin position="191"/>
        <end position="267"/>
    </location>
</feature>
<accession>A0A061SJ58</accession>
<name>A0A061SJ58_9CHLO</name>
<feature type="compositionally biased region" description="Basic and acidic residues" evidence="1">
    <location>
        <begin position="191"/>
        <end position="208"/>
    </location>
</feature>
<reference evidence="2" key="1">
    <citation type="submission" date="2014-05" db="EMBL/GenBank/DDBJ databases">
        <title>The transcriptome of the halophilic microalga Tetraselmis sp. GSL018 isolated from the Great Salt Lake, Utah.</title>
        <authorList>
            <person name="Jinkerson R.E."/>
            <person name="D'Adamo S."/>
            <person name="Posewitz M.C."/>
        </authorList>
    </citation>
    <scope>NUCLEOTIDE SEQUENCE</scope>
    <source>
        <strain evidence="2">GSL018</strain>
    </source>
</reference>
<dbReference type="AlphaFoldDB" id="A0A061SJ58"/>
<organism evidence="2">
    <name type="scientific">Tetraselmis sp. GSL018</name>
    <dbReference type="NCBI Taxonomy" id="582737"/>
    <lineage>
        <taxon>Eukaryota</taxon>
        <taxon>Viridiplantae</taxon>
        <taxon>Chlorophyta</taxon>
        <taxon>core chlorophytes</taxon>
        <taxon>Chlorodendrophyceae</taxon>
        <taxon>Chlorodendrales</taxon>
        <taxon>Chlorodendraceae</taxon>
        <taxon>Tetraselmis</taxon>
    </lineage>
</organism>
<feature type="compositionally biased region" description="Basic residues" evidence="1">
    <location>
        <begin position="228"/>
        <end position="241"/>
    </location>
</feature>
<dbReference type="EMBL" id="GBEZ01002299">
    <property type="protein sequence ID" value="JAC82741.1"/>
    <property type="molecule type" value="Transcribed_RNA"/>
</dbReference>
<feature type="compositionally biased region" description="Low complexity" evidence="1">
    <location>
        <begin position="140"/>
        <end position="151"/>
    </location>
</feature>
<evidence type="ECO:0000256" key="1">
    <source>
        <dbReference type="SAM" id="MobiDB-lite"/>
    </source>
</evidence>
<protein>
    <submittedName>
        <fullName evidence="2">Uncharacterized protein</fullName>
    </submittedName>
</protein>
<evidence type="ECO:0000313" key="2">
    <source>
        <dbReference type="EMBL" id="JAC82741.1"/>
    </source>
</evidence>
<sequence length="267" mass="29233">MDTLLWKEETGKLVIPVLDLLNSVVLTLEEIRFAGVQVGRRRTRHTARPRRRGSLPDAFPAPGAVHAAGGGVAAGGGAVRAQEAQEDPEARHHLPQPQHVDERAPRQQPAAGLGLLADRLPKDPHAGLLAGAGPQAALRVPPGGLLLGEGAADQRQRQHHRHRQVHPHDLPLHPLGRLHLLLPQHRVEVRSGRRVGDLGRPDGGEHAPPHRVLREHRRGELSPVHLPRAQRSHQLRLRAYRPKADGRAGAVHRHHSDPGRDPSVHSR</sequence>
<feature type="region of interest" description="Disordered" evidence="1">
    <location>
        <begin position="42"/>
        <end position="109"/>
    </location>
</feature>